<keyword evidence="3" id="KW-0808">Transferase</keyword>
<feature type="domain" description="RING-type" evidence="13">
    <location>
        <begin position="151"/>
        <end position="361"/>
    </location>
</feature>
<dbReference type="Pfam" id="PF22191">
    <property type="entry name" value="IBR_1"/>
    <property type="match status" value="1"/>
</dbReference>
<dbReference type="PROSITE" id="PS50089">
    <property type="entry name" value="ZF_RING_2"/>
    <property type="match status" value="2"/>
</dbReference>
<evidence type="ECO:0000259" key="13">
    <source>
        <dbReference type="PROSITE" id="PS51873"/>
    </source>
</evidence>
<feature type="transmembrane region" description="Helical" evidence="11">
    <location>
        <begin position="378"/>
        <end position="403"/>
    </location>
</feature>
<evidence type="ECO:0000313" key="14">
    <source>
        <dbReference type="EMBL" id="CDW20438.1"/>
    </source>
</evidence>
<feature type="compositionally biased region" description="Polar residues" evidence="10">
    <location>
        <begin position="608"/>
        <end position="625"/>
    </location>
</feature>
<dbReference type="InterPro" id="IPR017907">
    <property type="entry name" value="Znf_RING_CS"/>
</dbReference>
<dbReference type="GO" id="GO:0061630">
    <property type="term" value="F:ubiquitin protein ligase activity"/>
    <property type="evidence" value="ECO:0007669"/>
    <property type="project" value="UniProtKB-EC"/>
</dbReference>
<organism evidence="14">
    <name type="scientific">Lepeophtheirus salmonis</name>
    <name type="common">Salmon louse</name>
    <name type="synonym">Caligus salmonis</name>
    <dbReference type="NCBI Taxonomy" id="72036"/>
    <lineage>
        <taxon>Eukaryota</taxon>
        <taxon>Metazoa</taxon>
        <taxon>Ecdysozoa</taxon>
        <taxon>Arthropoda</taxon>
        <taxon>Crustacea</taxon>
        <taxon>Multicrustacea</taxon>
        <taxon>Hexanauplia</taxon>
        <taxon>Copepoda</taxon>
        <taxon>Siphonostomatoida</taxon>
        <taxon>Caligidae</taxon>
        <taxon>Lepeophtheirus</taxon>
    </lineage>
</organism>
<feature type="compositionally biased region" description="Basic and acidic residues" evidence="10">
    <location>
        <begin position="723"/>
        <end position="748"/>
    </location>
</feature>
<dbReference type="AlphaFoldDB" id="A0A0K2T335"/>
<evidence type="ECO:0000256" key="7">
    <source>
        <dbReference type="ARBA" id="ARBA00022786"/>
    </source>
</evidence>
<keyword evidence="11" id="KW-0812">Transmembrane</keyword>
<evidence type="ECO:0000256" key="11">
    <source>
        <dbReference type="SAM" id="Phobius"/>
    </source>
</evidence>
<dbReference type="Gene3D" id="3.30.40.10">
    <property type="entry name" value="Zinc/RING finger domain, C3HC4 (zinc finger)"/>
    <property type="match status" value="2"/>
</dbReference>
<dbReference type="SMART" id="SM00184">
    <property type="entry name" value="RING"/>
    <property type="match status" value="2"/>
</dbReference>
<keyword evidence="5" id="KW-0677">Repeat</keyword>
<dbReference type="SUPFAM" id="SSF57850">
    <property type="entry name" value="RING/U-box"/>
    <property type="match status" value="4"/>
</dbReference>
<dbReference type="InterPro" id="IPR013083">
    <property type="entry name" value="Znf_RING/FYVE/PHD"/>
</dbReference>
<keyword evidence="7" id="KW-0833">Ubl conjugation pathway</keyword>
<dbReference type="InterPro" id="IPR002867">
    <property type="entry name" value="IBR_dom"/>
</dbReference>
<dbReference type="PROSITE" id="PS00518">
    <property type="entry name" value="ZF_RING_1"/>
    <property type="match status" value="2"/>
</dbReference>
<dbReference type="PROSITE" id="PS51873">
    <property type="entry name" value="TRIAD"/>
    <property type="match status" value="1"/>
</dbReference>
<evidence type="ECO:0000256" key="2">
    <source>
        <dbReference type="ARBA" id="ARBA00012251"/>
    </source>
</evidence>
<accession>A0A0K2T335</accession>
<keyword evidence="4" id="KW-0479">Metal-binding</keyword>
<dbReference type="GO" id="GO:0016567">
    <property type="term" value="P:protein ubiquitination"/>
    <property type="evidence" value="ECO:0007669"/>
    <property type="project" value="InterPro"/>
</dbReference>
<evidence type="ECO:0000256" key="6">
    <source>
        <dbReference type="ARBA" id="ARBA00022771"/>
    </source>
</evidence>
<feature type="region of interest" description="Disordered" evidence="10">
    <location>
        <begin position="720"/>
        <end position="748"/>
    </location>
</feature>
<dbReference type="InterPro" id="IPR044066">
    <property type="entry name" value="TRIAD_supradom"/>
</dbReference>
<feature type="region of interest" description="Disordered" evidence="10">
    <location>
        <begin position="608"/>
        <end position="633"/>
    </location>
</feature>
<dbReference type="CDD" id="cd20338">
    <property type="entry name" value="BRcat_RBR_RNF19"/>
    <property type="match status" value="1"/>
</dbReference>
<feature type="transmembrane region" description="Helical" evidence="11">
    <location>
        <begin position="423"/>
        <end position="456"/>
    </location>
</feature>
<feature type="domain" description="RING-type" evidence="12">
    <location>
        <begin position="155"/>
        <end position="202"/>
    </location>
</feature>
<dbReference type="Pfam" id="PF01485">
    <property type="entry name" value="IBR"/>
    <property type="match status" value="1"/>
</dbReference>
<dbReference type="CDD" id="cd20355">
    <property type="entry name" value="Rcat_RBR_RNF19"/>
    <property type="match status" value="1"/>
</dbReference>
<name>A0A0K2T335_LEPSM</name>
<protein>
    <recommendedName>
        <fullName evidence="2">RBR-type E3 ubiquitin transferase</fullName>
        <ecNumber evidence="2">2.3.2.31</ecNumber>
    </recommendedName>
</protein>
<keyword evidence="11" id="KW-0472">Membrane</keyword>
<dbReference type="OrthoDB" id="1431934at2759"/>
<dbReference type="EMBL" id="HACA01003078">
    <property type="protein sequence ID" value="CDW20439.1"/>
    <property type="molecule type" value="Transcribed_RNA"/>
</dbReference>
<dbReference type="PANTHER" id="PTHR11685">
    <property type="entry name" value="RBR FAMILY RING FINGER AND IBR DOMAIN-CONTAINING"/>
    <property type="match status" value="1"/>
</dbReference>
<comment type="catalytic activity">
    <reaction evidence="1">
        <text>[E2 ubiquitin-conjugating enzyme]-S-ubiquitinyl-L-cysteine + [acceptor protein]-L-lysine = [E2 ubiquitin-conjugating enzyme]-L-cysteine + [acceptor protein]-N(6)-ubiquitinyl-L-lysine.</text>
        <dbReference type="EC" id="2.3.2.31"/>
    </reaction>
</comment>
<feature type="compositionally biased region" description="Basic and acidic residues" evidence="10">
    <location>
        <begin position="137"/>
        <end position="146"/>
    </location>
</feature>
<dbReference type="EC" id="2.3.2.31" evidence="2"/>
<dbReference type="Gene3D" id="1.20.120.1750">
    <property type="match status" value="1"/>
</dbReference>
<dbReference type="SMART" id="SM00647">
    <property type="entry name" value="IBR"/>
    <property type="match status" value="2"/>
</dbReference>
<evidence type="ECO:0000256" key="1">
    <source>
        <dbReference type="ARBA" id="ARBA00001798"/>
    </source>
</evidence>
<dbReference type="EMBL" id="HACA01003077">
    <property type="protein sequence ID" value="CDW20438.1"/>
    <property type="molecule type" value="Transcribed_RNA"/>
</dbReference>
<dbReference type="InterPro" id="IPR031127">
    <property type="entry name" value="E3_UB_ligase_RBR"/>
</dbReference>
<dbReference type="GO" id="GO:0008270">
    <property type="term" value="F:zinc ion binding"/>
    <property type="evidence" value="ECO:0007669"/>
    <property type="project" value="UniProtKB-KW"/>
</dbReference>
<sequence>MSKARKKRPFCVGQILRHSSTGSSSREVENEAEECCLSCGMKQESGSILDHCSHSFCSSCLKEHVSGGIIQGHRSIKCPECGETLRSCEVRSVLEGECRLLGLYERQKKRPFSIPRFLLSPHASSKSKALVPPPPKDVPESEEKEEFKDEDPDLCCLCLWENQTEKFKSLMNCSHSFCFECLKIYARTEIQDGRVSLKCPKCPESMHPNDVETCVDGNTKLLSLYESLTLRKVLSCDPDVRWCPAPDCVYAVIAAGCASCPKISCEWCPASFCYHCKAEWHPNQTCDDAARSSSRRCVSSSTTSLSDVKSCPRCSVLIVKMDDGSCNHMTCSVCEAEFCWLCMKEISSLHYLSPSGCTFWGKKPWSRKKKLLCQLGTLVGAPLGIALLASISIPAMVIGIPIWTGTKLHQHYRRANKHKRNCIISTGVIASIIISPFMAAVAVGIGVPVLFVYVYGVVPIILCSSEECGLSNSENAVKIDIDEEVHYKPVNVLCNQNPSIGEVSLGASLGSASHLERENRGEVDRESASNTAVAGTSICGSIASSYLCQQRLEVGADVHSRKKFSYSTERLSGGDSSIDNNSTRAVLSCKFGDSQSMISNGDNLSMAHTNGTTDDQISLHSLPTQNSSNHHSNRLNNVIQNANHPSKTPRSVSPVSFASGDELIQGAMRRSARYRKLHLDKQISENSSLLSMEDYGSERVRFDDNVSFIDDAQNNNNNFRVSNEARVDENEENKPVKHQDPKEVSDDKMKTVAAGGAEGLSPDMCRKKLIRNDINNVTIVKI</sequence>
<dbReference type="FunFam" id="1.20.120.1750:FF:000017">
    <property type="entry name" value="RBR-type E3 ubiquitin transferase"/>
    <property type="match status" value="1"/>
</dbReference>
<evidence type="ECO:0000259" key="12">
    <source>
        <dbReference type="PROSITE" id="PS50089"/>
    </source>
</evidence>
<evidence type="ECO:0000256" key="5">
    <source>
        <dbReference type="ARBA" id="ARBA00022737"/>
    </source>
</evidence>
<evidence type="ECO:0000256" key="4">
    <source>
        <dbReference type="ARBA" id="ARBA00022723"/>
    </source>
</evidence>
<keyword evidence="6 9" id="KW-0863">Zinc-finger</keyword>
<proteinExistence type="predicted"/>
<feature type="region of interest" description="Disordered" evidence="10">
    <location>
        <begin position="125"/>
        <end position="146"/>
    </location>
</feature>
<keyword evidence="8" id="KW-0862">Zinc</keyword>
<feature type="domain" description="RING-type" evidence="12">
    <location>
        <begin position="36"/>
        <end position="81"/>
    </location>
</feature>
<evidence type="ECO:0000256" key="10">
    <source>
        <dbReference type="SAM" id="MobiDB-lite"/>
    </source>
</evidence>
<evidence type="ECO:0000256" key="9">
    <source>
        <dbReference type="PROSITE-ProRule" id="PRU00175"/>
    </source>
</evidence>
<evidence type="ECO:0000256" key="3">
    <source>
        <dbReference type="ARBA" id="ARBA00022679"/>
    </source>
</evidence>
<dbReference type="InterPro" id="IPR001841">
    <property type="entry name" value="Znf_RING"/>
</dbReference>
<keyword evidence="11" id="KW-1133">Transmembrane helix</keyword>
<evidence type="ECO:0000256" key="8">
    <source>
        <dbReference type="ARBA" id="ARBA00022833"/>
    </source>
</evidence>
<reference evidence="14" key="1">
    <citation type="submission" date="2014-05" db="EMBL/GenBank/DDBJ databases">
        <authorList>
            <person name="Chronopoulou M."/>
        </authorList>
    </citation>
    <scope>NUCLEOTIDE SEQUENCE</scope>
    <source>
        <tissue evidence="14">Whole organism</tissue>
    </source>
</reference>